<evidence type="ECO:0000256" key="1">
    <source>
        <dbReference type="SAM" id="MobiDB-lite"/>
    </source>
</evidence>
<dbReference type="Proteomes" id="UP000694520">
    <property type="component" value="Chromosome 15"/>
</dbReference>
<dbReference type="AlphaFoldDB" id="A0A8C0AEP6"/>
<feature type="region of interest" description="Disordered" evidence="1">
    <location>
        <begin position="1"/>
        <end position="172"/>
    </location>
</feature>
<keyword evidence="3" id="KW-1185">Reference proteome</keyword>
<dbReference type="PANTHER" id="PTHR39223">
    <property type="entry name" value="RIKEN CDNA 1700029H14 GENE"/>
    <property type="match status" value="1"/>
</dbReference>
<reference evidence="2" key="3">
    <citation type="submission" date="2025-09" db="UniProtKB">
        <authorList>
            <consortium name="Ensembl"/>
        </authorList>
    </citation>
    <scope>IDENTIFICATION</scope>
</reference>
<dbReference type="PANTHER" id="PTHR39223:SF1">
    <property type="entry name" value="RIKEN CDNA 1700029H14 GENE"/>
    <property type="match status" value="1"/>
</dbReference>
<feature type="compositionally biased region" description="Basic and acidic residues" evidence="1">
    <location>
        <begin position="132"/>
        <end position="151"/>
    </location>
</feature>
<evidence type="ECO:0000313" key="3">
    <source>
        <dbReference type="Proteomes" id="UP000694520"/>
    </source>
</evidence>
<accession>A0A8C0AEP6</accession>
<protein>
    <submittedName>
        <fullName evidence="2">Uncharacterized protein</fullName>
    </submittedName>
</protein>
<organism evidence="2 3">
    <name type="scientific">Bos mutus grunniens</name>
    <name type="common">Wild yak</name>
    <name type="synonym">Bos grunniens</name>
    <dbReference type="NCBI Taxonomy" id="30521"/>
    <lineage>
        <taxon>Eukaryota</taxon>
        <taxon>Metazoa</taxon>
        <taxon>Chordata</taxon>
        <taxon>Craniata</taxon>
        <taxon>Vertebrata</taxon>
        <taxon>Euteleostomi</taxon>
        <taxon>Mammalia</taxon>
        <taxon>Eutheria</taxon>
        <taxon>Laurasiatheria</taxon>
        <taxon>Artiodactyla</taxon>
        <taxon>Ruminantia</taxon>
        <taxon>Pecora</taxon>
        <taxon>Bovidae</taxon>
        <taxon>Bovinae</taxon>
        <taxon>Bos</taxon>
    </lineage>
</organism>
<reference evidence="2" key="1">
    <citation type="submission" date="2019-05" db="EMBL/GenBank/DDBJ databases">
        <authorList>
            <person name="Zhang S."/>
            <person name="Liu J."/>
        </authorList>
    </citation>
    <scope>NUCLEOTIDE SEQUENCE [LARGE SCALE GENOMIC DNA]</scope>
</reference>
<proteinExistence type="predicted"/>
<feature type="compositionally biased region" description="Basic and acidic residues" evidence="1">
    <location>
        <begin position="85"/>
        <end position="94"/>
    </location>
</feature>
<dbReference type="Ensembl" id="ENSBGRT00000032845.1">
    <property type="protein sequence ID" value="ENSBGRP00000028362.1"/>
    <property type="gene ID" value="ENSBGRG00000017918.1"/>
</dbReference>
<dbReference type="GeneTree" id="ENSGT00390000016480"/>
<evidence type="ECO:0000313" key="2">
    <source>
        <dbReference type="Ensembl" id="ENSBGRP00000028362.1"/>
    </source>
</evidence>
<feature type="region of interest" description="Disordered" evidence="1">
    <location>
        <begin position="217"/>
        <end position="252"/>
    </location>
</feature>
<feature type="compositionally biased region" description="Basic and acidic residues" evidence="1">
    <location>
        <begin position="59"/>
        <end position="76"/>
    </location>
</feature>
<feature type="compositionally biased region" description="Acidic residues" evidence="1">
    <location>
        <begin position="120"/>
        <end position="131"/>
    </location>
</feature>
<dbReference type="InterPro" id="IPR040020">
    <property type="entry name" value="C13orf46-like"/>
</dbReference>
<name>A0A8C0AEP6_BOSMU</name>
<reference evidence="2" key="2">
    <citation type="submission" date="2025-08" db="UniProtKB">
        <authorList>
            <consortium name="Ensembl"/>
        </authorList>
    </citation>
    <scope>IDENTIFICATION</scope>
</reference>
<sequence>MDKDGSATHRRHRPGPGAPPMGVGPAHLKAASEMAELQRSRSVGGLLQKGDPPSCIKKLCKELESEDPGKDVRSEAEDASCQASLEDKQDRGQDARGQALEDANVEEASTRHKQPAGGEGADECAPEDEELEPKSVKLDDLLEKEARESRFSGRIRRGGRGRGSAVDAGQSPRWSWACGLDRPQAPLAPGLCSALGRLNPSSQNSTVLREQGVLTEAPSAQPCRGDPARPAAWGTALPGRRPPPRRGLPSSPCSWGWRGARQLCQGLHRRPWACVQGFWGSLHSQKHFSQCQPRRYHRKHFQG</sequence>